<dbReference type="Proteomes" id="UP000177372">
    <property type="component" value="Unassembled WGS sequence"/>
</dbReference>
<name>A0A1F6F080_9BACT</name>
<evidence type="ECO:0000313" key="3">
    <source>
        <dbReference type="Proteomes" id="UP000177372"/>
    </source>
</evidence>
<sequence>MEEKSFKSTPGDGRGGHSAEKDSTMAASVHDLAAKRIDNMRAFIDDLLRDIGGASFATLRGVAHDALNKLLQGDNYNANIGFNKLGPENERLVREKLAALGFEHQEKT</sequence>
<accession>A0A1F6F080</accession>
<dbReference type="EMBL" id="MFLZ01000034">
    <property type="protein sequence ID" value="OGG79274.1"/>
    <property type="molecule type" value="Genomic_DNA"/>
</dbReference>
<feature type="region of interest" description="Disordered" evidence="1">
    <location>
        <begin position="1"/>
        <end position="25"/>
    </location>
</feature>
<feature type="compositionally biased region" description="Basic and acidic residues" evidence="1">
    <location>
        <begin position="14"/>
        <end position="23"/>
    </location>
</feature>
<dbReference type="AlphaFoldDB" id="A0A1F6F080"/>
<gene>
    <name evidence="2" type="ORF">A3A39_04890</name>
</gene>
<reference evidence="2 3" key="1">
    <citation type="journal article" date="2016" name="Nat. Commun.">
        <title>Thousands of microbial genomes shed light on interconnected biogeochemical processes in an aquifer system.</title>
        <authorList>
            <person name="Anantharaman K."/>
            <person name="Brown C.T."/>
            <person name="Hug L.A."/>
            <person name="Sharon I."/>
            <person name="Castelle C.J."/>
            <person name="Probst A.J."/>
            <person name="Thomas B.C."/>
            <person name="Singh A."/>
            <person name="Wilkins M.J."/>
            <person name="Karaoz U."/>
            <person name="Brodie E.L."/>
            <person name="Williams K.H."/>
            <person name="Hubbard S.S."/>
            <person name="Banfield J.F."/>
        </authorList>
    </citation>
    <scope>NUCLEOTIDE SEQUENCE [LARGE SCALE GENOMIC DNA]</scope>
</reference>
<evidence type="ECO:0000256" key="1">
    <source>
        <dbReference type="SAM" id="MobiDB-lite"/>
    </source>
</evidence>
<comment type="caution">
    <text evidence="2">The sequence shown here is derived from an EMBL/GenBank/DDBJ whole genome shotgun (WGS) entry which is preliminary data.</text>
</comment>
<evidence type="ECO:0000313" key="2">
    <source>
        <dbReference type="EMBL" id="OGG79274.1"/>
    </source>
</evidence>
<organism evidence="2 3">
    <name type="scientific">Candidatus Kaiserbacteria bacterium RIFCSPLOWO2_01_FULL_54_13</name>
    <dbReference type="NCBI Taxonomy" id="1798512"/>
    <lineage>
        <taxon>Bacteria</taxon>
        <taxon>Candidatus Kaiseribacteriota</taxon>
    </lineage>
</organism>
<protein>
    <submittedName>
        <fullName evidence="2">Uncharacterized protein</fullName>
    </submittedName>
</protein>
<proteinExistence type="predicted"/>